<dbReference type="OrthoDB" id="2379301at2759"/>
<sequence length="696" mass="81417">MPVRESALVKFNEKVLNSGCTLNDLHDLEKPEKSEGIEMKIVIKDFLGNEIWDSGKYLKQCKLTVFCYNNHAWKGDISEMPQVSSVCYMNLEYERALASACIKTKEGKVNINDKKIAEALILFVTRKLPKATRIWIIGKEILTHEGYLYCSYHEWKKLIKAFEYEKSQFIPEELLKWDLTIDIHRWMEGEYHSTVLISSQELKAEYNELEKFLGDPPPKHIHIDLCEAYLDCEDSEWSVSEALPWLVAWEFAKNLHLFIAGLIEQHLTEKKDWILTPLIDYLLNAGWLISATPREIIYSVGKKSCIEFSPDRDIAVHFQEKSVDQTEQLKCFPVENVLRICTDAIYTTTIPKTILDKSKLKINFDKKLFANAKNNIELEEVQKRYNAEVDKIKKQYESVIVLDIPEIKYGQWRKKKPGDKEGPHEFLTKWADEVIWCMEDYRVQDDELKALKLRMWMKNNITQLLEFYKTIPKTTWENALAQWTPNDIWICSTNDMDMQVESALLQAYASHFPNEPSVIHFNPDDSIKHKYYIQEKPVQISGSIEIIEAYVSTIVNVLLEIVLCRLSAEWKYAGWRTVYRIQEQTIEVPECCFIVDHSLRVALPNDILEYIEPTELQATPCLQIIEAKLRCYKLDDRKKNQYFPRPFMIVEDWKVDNKSDLIEDFIVCEKSLFLTENDEENAIPSLTIKDIIEIAI</sequence>
<keyword evidence="2" id="KW-1185">Reference proteome</keyword>
<dbReference type="EMBL" id="CAJVPS010002594">
    <property type="protein sequence ID" value="CAG8572245.1"/>
    <property type="molecule type" value="Genomic_DNA"/>
</dbReference>
<organism evidence="1 2">
    <name type="scientific">Ambispora leptoticha</name>
    <dbReference type="NCBI Taxonomy" id="144679"/>
    <lineage>
        <taxon>Eukaryota</taxon>
        <taxon>Fungi</taxon>
        <taxon>Fungi incertae sedis</taxon>
        <taxon>Mucoromycota</taxon>
        <taxon>Glomeromycotina</taxon>
        <taxon>Glomeromycetes</taxon>
        <taxon>Archaeosporales</taxon>
        <taxon>Ambisporaceae</taxon>
        <taxon>Ambispora</taxon>
    </lineage>
</organism>
<protein>
    <submittedName>
        <fullName evidence="1">6654_t:CDS:1</fullName>
    </submittedName>
</protein>
<name>A0A9N9BLI6_9GLOM</name>
<accession>A0A9N9BLI6</accession>
<evidence type="ECO:0000313" key="2">
    <source>
        <dbReference type="Proteomes" id="UP000789508"/>
    </source>
</evidence>
<dbReference type="Proteomes" id="UP000789508">
    <property type="component" value="Unassembled WGS sequence"/>
</dbReference>
<reference evidence="1" key="1">
    <citation type="submission" date="2021-06" db="EMBL/GenBank/DDBJ databases">
        <authorList>
            <person name="Kallberg Y."/>
            <person name="Tangrot J."/>
            <person name="Rosling A."/>
        </authorList>
    </citation>
    <scope>NUCLEOTIDE SEQUENCE</scope>
    <source>
        <strain evidence="1">FL130A</strain>
    </source>
</reference>
<evidence type="ECO:0000313" key="1">
    <source>
        <dbReference type="EMBL" id="CAG8572245.1"/>
    </source>
</evidence>
<proteinExistence type="predicted"/>
<gene>
    <name evidence="1" type="ORF">ALEPTO_LOCUS6867</name>
</gene>
<dbReference type="AlphaFoldDB" id="A0A9N9BLI6"/>
<comment type="caution">
    <text evidence="1">The sequence shown here is derived from an EMBL/GenBank/DDBJ whole genome shotgun (WGS) entry which is preliminary data.</text>
</comment>